<dbReference type="EMBL" id="CP159925">
    <property type="protein sequence ID" value="XCO73869.1"/>
    <property type="molecule type" value="Genomic_DNA"/>
</dbReference>
<proteinExistence type="predicted"/>
<feature type="chain" id="PRO_5043560537" description="DUF4402 domain-containing protein" evidence="1">
    <location>
        <begin position="33"/>
        <end position="273"/>
    </location>
</feature>
<organism evidence="2">
    <name type="scientific">Lysobacter firmicutimachus</name>
    <dbReference type="NCBI Taxonomy" id="1792846"/>
    <lineage>
        <taxon>Bacteria</taxon>
        <taxon>Pseudomonadati</taxon>
        <taxon>Pseudomonadota</taxon>
        <taxon>Gammaproteobacteria</taxon>
        <taxon>Lysobacterales</taxon>
        <taxon>Lysobacteraceae</taxon>
        <taxon>Lysobacter</taxon>
    </lineage>
</organism>
<protein>
    <recommendedName>
        <fullName evidence="3">DUF4402 domain-containing protein</fullName>
    </recommendedName>
</protein>
<reference evidence="2" key="1">
    <citation type="submission" date="2024-06" db="EMBL/GenBank/DDBJ databases">
        <authorList>
            <person name="Li S."/>
        </authorList>
    </citation>
    <scope>NUCLEOTIDE SEQUENCE</scope>
    <source>
        <strain evidence="2">SR10</strain>
    </source>
</reference>
<evidence type="ECO:0000256" key="1">
    <source>
        <dbReference type="SAM" id="SignalP"/>
    </source>
</evidence>
<gene>
    <name evidence="2" type="ORF">ABU614_15925</name>
</gene>
<evidence type="ECO:0000313" key="2">
    <source>
        <dbReference type="EMBL" id="XCO73869.1"/>
    </source>
</evidence>
<sequence length="273" mass="27224">MTTRPIRTSRRLRFAALACALGAVGFAPSAFAQSSEVAAANVRACAASGIVSVTVLGLTTSLPLPCTGEALRSSPGRDDGSAASVDLSLLGIVGLLKIGAAQQQAIYTNAPGATALDGASQAAGLSLVQDLITVEGVSGELSCDSLSGDNVVKCNAGTRVARIRVAGGDLINLPAPIPRNFSLPIGGSLRLTVLGIPVEVPLNGVLTLNRSAVSGVGTRNVFVAHQPVQLGVEGRVSVAGLGLVGVRVEAATSSSAVSIGATRAVAGVRIDDL</sequence>
<keyword evidence="1" id="KW-0732">Signal</keyword>
<feature type="signal peptide" evidence="1">
    <location>
        <begin position="1"/>
        <end position="32"/>
    </location>
</feature>
<accession>A0AAU8MQI1</accession>
<name>A0AAU8MQI1_9GAMM</name>
<dbReference type="RefSeq" id="WP_363796756.1">
    <property type="nucleotide sequence ID" value="NZ_CP159925.1"/>
</dbReference>
<evidence type="ECO:0008006" key="3">
    <source>
        <dbReference type="Google" id="ProtNLM"/>
    </source>
</evidence>
<dbReference type="AlphaFoldDB" id="A0AAU8MQI1"/>